<accession>N8Y7G5</accession>
<reference evidence="1 2" key="1">
    <citation type="submission" date="2013-02" db="EMBL/GenBank/DDBJ databases">
        <title>The Genome Sequence of Acinetobacter gerneri CIP 107464.</title>
        <authorList>
            <consortium name="The Broad Institute Genome Sequencing Platform"/>
            <consortium name="The Broad Institute Genome Sequencing Center for Infectious Disease"/>
            <person name="Cerqueira G."/>
            <person name="Feldgarden M."/>
            <person name="Courvalin P."/>
            <person name="Perichon B."/>
            <person name="Grillot-Courvalin C."/>
            <person name="Clermont D."/>
            <person name="Rocha E."/>
            <person name="Yoon E.-J."/>
            <person name="Nemec A."/>
            <person name="Walker B."/>
            <person name="Young S.K."/>
            <person name="Zeng Q."/>
            <person name="Gargeya S."/>
            <person name="Fitzgerald M."/>
            <person name="Haas B."/>
            <person name="Abouelleil A."/>
            <person name="Alvarado L."/>
            <person name="Arachchi H.M."/>
            <person name="Berlin A.M."/>
            <person name="Chapman S.B."/>
            <person name="Dewar J."/>
            <person name="Goldberg J."/>
            <person name="Griggs A."/>
            <person name="Gujja S."/>
            <person name="Hansen M."/>
            <person name="Howarth C."/>
            <person name="Imamovic A."/>
            <person name="Larimer J."/>
            <person name="McCowan C."/>
            <person name="Murphy C."/>
            <person name="Neiman D."/>
            <person name="Pearson M."/>
            <person name="Priest M."/>
            <person name="Roberts A."/>
            <person name="Saif S."/>
            <person name="Shea T."/>
            <person name="Sisk P."/>
            <person name="Sykes S."/>
            <person name="Wortman J."/>
            <person name="Nusbaum C."/>
            <person name="Birren B."/>
        </authorList>
    </citation>
    <scope>NUCLEOTIDE SEQUENCE [LARGE SCALE GENOMIC DNA]</scope>
    <source>
        <strain evidence="1 2">CIP 107464</strain>
    </source>
</reference>
<proteinExistence type="predicted"/>
<sequence>MGYDEVDDENFDFITLSDNPMLIQEEKYYYSELEKDGYKFFMQIDEFYYPENIVKDRFIFSGGALYLYRKNDEIIAGFWQFS</sequence>
<dbReference type="EMBL" id="APPN01000073">
    <property type="protein sequence ID" value="ENV32712.1"/>
    <property type="molecule type" value="Genomic_DNA"/>
</dbReference>
<dbReference type="Proteomes" id="UP000013117">
    <property type="component" value="Unassembled WGS sequence"/>
</dbReference>
<evidence type="ECO:0000313" key="2">
    <source>
        <dbReference type="Proteomes" id="UP000013117"/>
    </source>
</evidence>
<gene>
    <name evidence="1" type="ORF">F960_03219</name>
</gene>
<keyword evidence="2" id="KW-1185">Reference proteome</keyword>
<dbReference type="PATRIC" id="fig|1120926.3.peg.3130"/>
<name>N8Y7G5_9GAMM</name>
<evidence type="ECO:0000313" key="1">
    <source>
        <dbReference type="EMBL" id="ENV32712.1"/>
    </source>
</evidence>
<protein>
    <submittedName>
        <fullName evidence="1">Uncharacterized protein</fullName>
    </submittedName>
</protein>
<dbReference type="AlphaFoldDB" id="N8Y7G5"/>
<dbReference type="HOGENOM" id="CLU_2550606_0_0_6"/>
<dbReference type="eggNOG" id="ENOG50308PP">
    <property type="taxonomic scope" value="Bacteria"/>
</dbReference>
<organism evidence="1 2">
    <name type="scientific">Acinetobacter gerneri DSM 14967 = CIP 107464 = MTCC 9824</name>
    <dbReference type="NCBI Taxonomy" id="1120926"/>
    <lineage>
        <taxon>Bacteria</taxon>
        <taxon>Pseudomonadati</taxon>
        <taxon>Pseudomonadota</taxon>
        <taxon>Gammaproteobacteria</taxon>
        <taxon>Moraxellales</taxon>
        <taxon>Moraxellaceae</taxon>
        <taxon>Acinetobacter</taxon>
    </lineage>
</organism>
<comment type="caution">
    <text evidence="1">The sequence shown here is derived from an EMBL/GenBank/DDBJ whole genome shotgun (WGS) entry which is preliminary data.</text>
</comment>